<dbReference type="InterPro" id="IPR011123">
    <property type="entry name" value="Y_Y_Y"/>
</dbReference>
<dbReference type="EMBL" id="JACXAA010000028">
    <property type="protein sequence ID" value="MBD2757683.1"/>
    <property type="molecule type" value="Genomic_DNA"/>
</dbReference>
<name>A0A927B9G8_9BACT</name>
<dbReference type="InterPro" id="IPR015943">
    <property type="entry name" value="WD40/YVTN_repeat-like_dom_sf"/>
</dbReference>
<dbReference type="SUPFAM" id="SSF52172">
    <property type="entry name" value="CheY-like"/>
    <property type="match status" value="1"/>
</dbReference>
<dbReference type="Gene3D" id="3.30.565.10">
    <property type="entry name" value="Histidine kinase-like ATPase, C-terminal domain"/>
    <property type="match status" value="1"/>
</dbReference>
<comment type="catalytic activity">
    <reaction evidence="1">
        <text>ATP + protein L-histidine = ADP + protein N-phospho-L-histidine.</text>
        <dbReference type="EC" id="2.7.13.3"/>
    </reaction>
</comment>
<dbReference type="PROSITE" id="PS50110">
    <property type="entry name" value="RESPONSE_REGULATORY"/>
    <property type="match status" value="1"/>
</dbReference>
<dbReference type="SUPFAM" id="SSF63829">
    <property type="entry name" value="Calcium-dependent phosphotriesterase"/>
    <property type="match status" value="2"/>
</dbReference>
<evidence type="ECO:0000259" key="10">
    <source>
        <dbReference type="PROSITE" id="PS01124"/>
    </source>
</evidence>
<dbReference type="Pfam" id="PF02518">
    <property type="entry name" value="HATPase_c"/>
    <property type="match status" value="1"/>
</dbReference>
<dbReference type="Pfam" id="PF00512">
    <property type="entry name" value="HisKA"/>
    <property type="match status" value="1"/>
</dbReference>
<keyword evidence="8" id="KW-0804">Transcription</keyword>
<dbReference type="SMART" id="SM00448">
    <property type="entry name" value="REC"/>
    <property type="match status" value="1"/>
</dbReference>
<dbReference type="InterPro" id="IPR013783">
    <property type="entry name" value="Ig-like_fold"/>
</dbReference>
<evidence type="ECO:0000313" key="14">
    <source>
        <dbReference type="Proteomes" id="UP000653797"/>
    </source>
</evidence>
<keyword evidence="14" id="KW-1185">Reference proteome</keyword>
<keyword evidence="5" id="KW-0418">Kinase</keyword>
<evidence type="ECO:0000256" key="3">
    <source>
        <dbReference type="ARBA" id="ARBA00022553"/>
    </source>
</evidence>
<dbReference type="CDD" id="cd00082">
    <property type="entry name" value="HisKA"/>
    <property type="match status" value="1"/>
</dbReference>
<dbReference type="InterPro" id="IPR036890">
    <property type="entry name" value="HATPase_C_sf"/>
</dbReference>
<dbReference type="SUPFAM" id="SSF46689">
    <property type="entry name" value="Homeodomain-like"/>
    <property type="match status" value="1"/>
</dbReference>
<evidence type="ECO:0000256" key="5">
    <source>
        <dbReference type="ARBA" id="ARBA00022777"/>
    </source>
</evidence>
<proteinExistence type="predicted"/>
<dbReference type="PROSITE" id="PS00041">
    <property type="entry name" value="HTH_ARAC_FAMILY_1"/>
    <property type="match status" value="1"/>
</dbReference>
<accession>A0A927B9G8</accession>
<dbReference type="RefSeq" id="WP_191043307.1">
    <property type="nucleotide sequence ID" value="NZ_JACXAA010000028.1"/>
</dbReference>
<dbReference type="InterPro" id="IPR036097">
    <property type="entry name" value="HisK_dim/P_sf"/>
</dbReference>
<evidence type="ECO:0000256" key="4">
    <source>
        <dbReference type="ARBA" id="ARBA00022679"/>
    </source>
</evidence>
<evidence type="ECO:0000256" key="8">
    <source>
        <dbReference type="ARBA" id="ARBA00023163"/>
    </source>
</evidence>
<comment type="caution">
    <text evidence="13">The sequence shown here is derived from an EMBL/GenBank/DDBJ whole genome shotgun (WGS) entry which is preliminary data.</text>
</comment>
<dbReference type="InterPro" id="IPR003594">
    <property type="entry name" value="HATPase_dom"/>
</dbReference>
<evidence type="ECO:0000313" key="13">
    <source>
        <dbReference type="EMBL" id="MBD2757683.1"/>
    </source>
</evidence>
<dbReference type="InterPro" id="IPR011110">
    <property type="entry name" value="Reg_prop"/>
</dbReference>
<evidence type="ECO:0000256" key="6">
    <source>
        <dbReference type="ARBA" id="ARBA00023015"/>
    </source>
</evidence>
<evidence type="ECO:0000256" key="1">
    <source>
        <dbReference type="ARBA" id="ARBA00000085"/>
    </source>
</evidence>
<dbReference type="SMART" id="SM00342">
    <property type="entry name" value="HTH_ARAC"/>
    <property type="match status" value="1"/>
</dbReference>
<dbReference type="EC" id="2.7.13.3" evidence="2"/>
<reference evidence="13" key="1">
    <citation type="submission" date="2020-09" db="EMBL/GenBank/DDBJ databases">
        <authorList>
            <person name="Kim M.K."/>
        </authorList>
    </citation>
    <scope>NUCLEOTIDE SEQUENCE</scope>
    <source>
        <strain evidence="13">BT704</strain>
    </source>
</reference>
<dbReference type="InterPro" id="IPR003661">
    <property type="entry name" value="HisK_dim/P_dom"/>
</dbReference>
<dbReference type="Proteomes" id="UP000653797">
    <property type="component" value="Unassembled WGS sequence"/>
</dbReference>
<organism evidence="13 14">
    <name type="scientific">Spirosoma validum</name>
    <dbReference type="NCBI Taxonomy" id="2771355"/>
    <lineage>
        <taxon>Bacteria</taxon>
        <taxon>Pseudomonadati</taxon>
        <taxon>Bacteroidota</taxon>
        <taxon>Cytophagia</taxon>
        <taxon>Cytophagales</taxon>
        <taxon>Cytophagaceae</taxon>
        <taxon>Spirosoma</taxon>
    </lineage>
</organism>
<dbReference type="InterPro" id="IPR004358">
    <property type="entry name" value="Sig_transdc_His_kin-like_C"/>
</dbReference>
<dbReference type="SUPFAM" id="SSF55874">
    <property type="entry name" value="ATPase domain of HSP90 chaperone/DNA topoisomerase II/histidine kinase"/>
    <property type="match status" value="1"/>
</dbReference>
<dbReference type="InterPro" id="IPR018060">
    <property type="entry name" value="HTH_AraC"/>
</dbReference>
<keyword evidence="4" id="KW-0808">Transferase</keyword>
<dbReference type="InterPro" id="IPR018062">
    <property type="entry name" value="HTH_AraC-typ_CS"/>
</dbReference>
<dbReference type="SMART" id="SM00387">
    <property type="entry name" value="HATPase_c"/>
    <property type="match status" value="1"/>
</dbReference>
<dbReference type="GO" id="GO:0003700">
    <property type="term" value="F:DNA-binding transcription factor activity"/>
    <property type="evidence" value="ECO:0007669"/>
    <property type="project" value="InterPro"/>
</dbReference>
<evidence type="ECO:0000256" key="9">
    <source>
        <dbReference type="PROSITE-ProRule" id="PRU00169"/>
    </source>
</evidence>
<evidence type="ECO:0000256" key="7">
    <source>
        <dbReference type="ARBA" id="ARBA00023125"/>
    </source>
</evidence>
<evidence type="ECO:0000259" key="12">
    <source>
        <dbReference type="PROSITE" id="PS50110"/>
    </source>
</evidence>
<sequence>MRIGGILAGRNSGIGKLVTSLFLVWSCYAPLTGLQAQPVRKPIRVLTTKDGLPQSFVSGLIQDADGLVWVGTRNGLARYDGRQFTVFHHRQGDTSTLSSDVIISLASDTHGHIWIEHESGEIDRLNPHTQHIEPISQRALMGRQPMHFARRGWTIDPQGNLWGTQLTGGVWCYDWAHQTIRHYTPQRHGLPNDTIRGVLASRRGNRIWLLGQTALRQLNPATGQLRTVRLPQAINVDYLPARAGGTIQLHERSNGEIMWAYHHQLLVFDPVTNRIRQFPLPSVSATYLCWFYTGPNGQDYGMAFNRVYRYDPTRGPVVLGELEPASLGSESLLVDQSGLIWVGTDAAGIHLIDPAGPSLAVYPNQLSFQADLFQQEFGVSLTKSFGWSLSKGVLGPLSYNLRSAYDVRNRLWVALRYQAGYLDEAQQRFVLLPPIPTAKPTTDNRLGISGLHVDPDGRVWTVDNDGHVAVFDTLRRSWTRWLSADQLRQVVAPRIVPQDIVADRQAIWITDHQHGLIRIERATKQVTVINQATPLAQLPSNLLLGLQPDPTRSTILWIGSHAGLICFDKTRLRGQVFTTDNGLPDNTIYSVVADDRGYLWLSTNKGLCRFHPITRQVRVLSTIDGLLGDEFNRFHHLRLPDGRLAFGGPDGWTILDPGTIQNDHFQPMVALTDLKINNQPVSITPGKGLLPAPLNSLSELVVPYRQNTISVSFAGLQYAQPAKLRYRYQLTGYDADWVGAGGSPVATYTQLPPGHYGLRVNATNTTGQWSRHVHTLSITVTPPWWRTNLAYLLYILSGIGLLRLYVRYRTQRDRNAQRQLAQQREAEQLRIVDEMKTRFFANITHEFRTPLTLILSPAEALLRELSQSQYGNRLALIERNAQQLLGLINQLMELARLDANLMTVTVVRGRPDEVVNGIVHTFAEAARANHIALAYQAEGIHTYWFDADKLERIVTNLVANALKFTPGTPASPGTVTVTLRTDVGSGLQLRVADTGIGIAAGQLPHLFNRFYQANTRTSHQSPGTGIGLALVKELVDLQNGQIRVESQPGRGTTFWVELPYLPALGSQPLAPPPNEFPPSGGFTALHEPETALVLLVEDNDDMAQFITQSLPASYQVHRAVDGLDGLEQAREAMPDLIISDVMMPRLDGFALCEYLKTDARTDHIPVILLTAKVSLDNRMQGLRLGADDYVDKPFHLPELLLRVNNLLTTQRRRGERIRADLQLPVAASAPEPPHPFLDKLYQIVQQHLDDATFGGEELASQAGLSRMQLYRKLKALTGLSATDFIRTYRLKQSVALLQQGFSVSQTAYAVGFESPSYFGQCFREQFGEPPSRFAKNARE</sequence>
<dbReference type="Gene3D" id="3.40.50.2300">
    <property type="match status" value="1"/>
</dbReference>
<dbReference type="Gene3D" id="2.60.40.10">
    <property type="entry name" value="Immunoglobulins"/>
    <property type="match status" value="1"/>
</dbReference>
<dbReference type="GO" id="GO:0000155">
    <property type="term" value="F:phosphorelay sensor kinase activity"/>
    <property type="evidence" value="ECO:0007669"/>
    <property type="project" value="InterPro"/>
</dbReference>
<evidence type="ECO:0000256" key="2">
    <source>
        <dbReference type="ARBA" id="ARBA00012438"/>
    </source>
</evidence>
<dbReference type="InterPro" id="IPR011006">
    <property type="entry name" value="CheY-like_superfamily"/>
</dbReference>
<dbReference type="Pfam" id="PF07495">
    <property type="entry name" value="Y_Y_Y"/>
    <property type="match status" value="1"/>
</dbReference>
<dbReference type="PRINTS" id="PR00344">
    <property type="entry name" value="BCTRLSENSOR"/>
</dbReference>
<dbReference type="InterPro" id="IPR009057">
    <property type="entry name" value="Homeodomain-like_sf"/>
</dbReference>
<dbReference type="Pfam" id="PF12833">
    <property type="entry name" value="HTH_18"/>
    <property type="match status" value="1"/>
</dbReference>
<dbReference type="CDD" id="cd16922">
    <property type="entry name" value="HATPase_EvgS-ArcB-TorS-like"/>
    <property type="match status" value="1"/>
</dbReference>
<keyword evidence="3 9" id="KW-0597">Phosphoprotein</keyword>
<dbReference type="FunFam" id="2.60.40.10:FF:000791">
    <property type="entry name" value="Two-component system sensor histidine kinase/response regulator"/>
    <property type="match status" value="1"/>
</dbReference>
<evidence type="ECO:0000259" key="11">
    <source>
        <dbReference type="PROSITE" id="PS50109"/>
    </source>
</evidence>
<dbReference type="Pfam" id="PF00072">
    <property type="entry name" value="Response_reg"/>
    <property type="match status" value="1"/>
</dbReference>
<dbReference type="SUPFAM" id="SSF47384">
    <property type="entry name" value="Homodimeric domain of signal transducing histidine kinase"/>
    <property type="match status" value="1"/>
</dbReference>
<feature type="modified residue" description="4-aspartylphosphate" evidence="9">
    <location>
        <position position="1140"/>
    </location>
</feature>
<dbReference type="SMART" id="SM00388">
    <property type="entry name" value="HisKA"/>
    <property type="match status" value="1"/>
</dbReference>
<dbReference type="PANTHER" id="PTHR43547:SF2">
    <property type="entry name" value="HYBRID SIGNAL TRANSDUCTION HISTIDINE KINASE C"/>
    <property type="match status" value="1"/>
</dbReference>
<dbReference type="GO" id="GO:0043565">
    <property type="term" value="F:sequence-specific DNA binding"/>
    <property type="evidence" value="ECO:0007669"/>
    <property type="project" value="InterPro"/>
</dbReference>
<dbReference type="PANTHER" id="PTHR43547">
    <property type="entry name" value="TWO-COMPONENT HISTIDINE KINASE"/>
    <property type="match status" value="1"/>
</dbReference>
<dbReference type="PROSITE" id="PS01124">
    <property type="entry name" value="HTH_ARAC_FAMILY_2"/>
    <property type="match status" value="1"/>
</dbReference>
<keyword evidence="6" id="KW-0805">Transcription regulation</keyword>
<dbReference type="Gene3D" id="2.130.10.10">
    <property type="entry name" value="YVTN repeat-like/Quinoprotein amine dehydrogenase"/>
    <property type="match status" value="3"/>
</dbReference>
<feature type="domain" description="Histidine kinase" evidence="11">
    <location>
        <begin position="842"/>
        <end position="1062"/>
    </location>
</feature>
<dbReference type="Pfam" id="PF07494">
    <property type="entry name" value="Reg_prop"/>
    <property type="match status" value="2"/>
</dbReference>
<dbReference type="PROSITE" id="PS50109">
    <property type="entry name" value="HIS_KIN"/>
    <property type="match status" value="1"/>
</dbReference>
<dbReference type="CDD" id="cd17574">
    <property type="entry name" value="REC_OmpR"/>
    <property type="match status" value="1"/>
</dbReference>
<dbReference type="Gene3D" id="1.10.287.130">
    <property type="match status" value="1"/>
</dbReference>
<gene>
    <name evidence="13" type="ORF">IC230_32735</name>
</gene>
<dbReference type="InterPro" id="IPR001789">
    <property type="entry name" value="Sig_transdc_resp-reg_receiver"/>
</dbReference>
<protein>
    <recommendedName>
        <fullName evidence="2">histidine kinase</fullName>
        <ecNumber evidence="2">2.7.13.3</ecNumber>
    </recommendedName>
</protein>
<feature type="domain" description="Response regulatory" evidence="12">
    <location>
        <begin position="1092"/>
        <end position="1207"/>
    </location>
</feature>
<dbReference type="Gene3D" id="1.10.10.60">
    <property type="entry name" value="Homeodomain-like"/>
    <property type="match status" value="1"/>
</dbReference>
<dbReference type="InterPro" id="IPR005467">
    <property type="entry name" value="His_kinase_dom"/>
</dbReference>
<feature type="domain" description="HTH araC/xylS-type" evidence="10">
    <location>
        <begin position="1238"/>
        <end position="1336"/>
    </location>
</feature>
<dbReference type="FunFam" id="3.30.565.10:FF:000006">
    <property type="entry name" value="Sensor histidine kinase WalK"/>
    <property type="match status" value="1"/>
</dbReference>
<keyword evidence="7" id="KW-0238">DNA-binding</keyword>